<keyword evidence="3" id="KW-1185">Reference proteome</keyword>
<dbReference type="Proteomes" id="UP000237105">
    <property type="component" value="Unassembled WGS sequence"/>
</dbReference>
<feature type="region of interest" description="Disordered" evidence="1">
    <location>
        <begin position="1"/>
        <end position="24"/>
    </location>
</feature>
<feature type="non-terminal residue" evidence="2">
    <location>
        <position position="119"/>
    </location>
</feature>
<reference evidence="3" key="1">
    <citation type="submission" date="2016-06" db="EMBL/GenBank/DDBJ databases">
        <title>Parallel loss of symbiosis genes in relatives of nitrogen-fixing non-legume Parasponia.</title>
        <authorList>
            <person name="Van Velzen R."/>
            <person name="Holmer R."/>
            <person name="Bu F."/>
            <person name="Rutten L."/>
            <person name="Van Zeijl A."/>
            <person name="Liu W."/>
            <person name="Santuari L."/>
            <person name="Cao Q."/>
            <person name="Sharma T."/>
            <person name="Shen D."/>
            <person name="Roswanjaya Y."/>
            <person name="Wardhani T."/>
            <person name="Kalhor M.S."/>
            <person name="Jansen J."/>
            <person name="Van den Hoogen J."/>
            <person name="Gungor B."/>
            <person name="Hartog M."/>
            <person name="Hontelez J."/>
            <person name="Verver J."/>
            <person name="Yang W.-C."/>
            <person name="Schijlen E."/>
            <person name="Repin R."/>
            <person name="Schilthuizen M."/>
            <person name="Schranz E."/>
            <person name="Heidstra R."/>
            <person name="Miyata K."/>
            <person name="Fedorova E."/>
            <person name="Kohlen W."/>
            <person name="Bisseling T."/>
            <person name="Smit S."/>
            <person name="Geurts R."/>
        </authorList>
    </citation>
    <scope>NUCLEOTIDE SEQUENCE [LARGE SCALE GENOMIC DNA]</scope>
    <source>
        <strain evidence="3">cv. WU1-14</strain>
    </source>
</reference>
<evidence type="ECO:0000313" key="2">
    <source>
        <dbReference type="EMBL" id="PON76859.1"/>
    </source>
</evidence>
<dbReference type="EMBL" id="JXTB01000016">
    <property type="protein sequence ID" value="PON76859.1"/>
    <property type="molecule type" value="Genomic_DNA"/>
</dbReference>
<sequence length="119" mass="13865">MPPRKRVSRQEPRNNTPPPQQEISNSLTDLYEDLREIPGQRAQQDLDARQASLFKDFVKLSPPTFDGKLDPTATEKWLRDIKKIFITIRKPAEFQWSLPFTNYLIELSISVKLSSSHNR</sequence>
<accession>A0A2P5DUB9</accession>
<gene>
    <name evidence="2" type="ORF">PanWU01x14_031790</name>
</gene>
<evidence type="ECO:0000313" key="3">
    <source>
        <dbReference type="Proteomes" id="UP000237105"/>
    </source>
</evidence>
<proteinExistence type="predicted"/>
<name>A0A2P5DUB9_PARAD</name>
<organism evidence="2 3">
    <name type="scientific">Parasponia andersonii</name>
    <name type="common">Sponia andersonii</name>
    <dbReference type="NCBI Taxonomy" id="3476"/>
    <lineage>
        <taxon>Eukaryota</taxon>
        <taxon>Viridiplantae</taxon>
        <taxon>Streptophyta</taxon>
        <taxon>Embryophyta</taxon>
        <taxon>Tracheophyta</taxon>
        <taxon>Spermatophyta</taxon>
        <taxon>Magnoliopsida</taxon>
        <taxon>eudicotyledons</taxon>
        <taxon>Gunneridae</taxon>
        <taxon>Pentapetalae</taxon>
        <taxon>rosids</taxon>
        <taxon>fabids</taxon>
        <taxon>Rosales</taxon>
        <taxon>Cannabaceae</taxon>
        <taxon>Parasponia</taxon>
    </lineage>
</organism>
<protein>
    <submittedName>
        <fullName evidence="2">Uncharacterized protein</fullName>
    </submittedName>
</protein>
<dbReference type="AlphaFoldDB" id="A0A2P5DUB9"/>
<evidence type="ECO:0000256" key="1">
    <source>
        <dbReference type="SAM" id="MobiDB-lite"/>
    </source>
</evidence>
<comment type="caution">
    <text evidence="2">The sequence shown here is derived from an EMBL/GenBank/DDBJ whole genome shotgun (WGS) entry which is preliminary data.</text>
</comment>
<dbReference type="OrthoDB" id="1432951at2759"/>